<accession>A0A645DRV8</accession>
<protein>
    <submittedName>
        <fullName evidence="1">Uncharacterized protein</fullName>
    </submittedName>
</protein>
<sequence length="130" mass="15198">MSRKSMGTIYHSGDYSDKQPDWYWVQGLHDSKIINAQYYELDYDYKRKKVNKNTLCLDIDSSSALSDTTVKSISFINCKFNSNVDLSGCIWFADKLFFENEKYRLALTFTDCEREDTVNIIFDIASVEHE</sequence>
<gene>
    <name evidence="1" type="ORF">SDC9_138319</name>
</gene>
<evidence type="ECO:0000313" key="1">
    <source>
        <dbReference type="EMBL" id="MPM91192.1"/>
    </source>
</evidence>
<reference evidence="1" key="1">
    <citation type="submission" date="2019-08" db="EMBL/GenBank/DDBJ databases">
        <authorList>
            <person name="Kucharzyk K."/>
            <person name="Murdoch R.W."/>
            <person name="Higgins S."/>
            <person name="Loffler F."/>
        </authorList>
    </citation>
    <scope>NUCLEOTIDE SEQUENCE</scope>
</reference>
<dbReference type="AlphaFoldDB" id="A0A645DRV8"/>
<name>A0A645DRV8_9ZZZZ</name>
<comment type="caution">
    <text evidence="1">The sequence shown here is derived from an EMBL/GenBank/DDBJ whole genome shotgun (WGS) entry which is preliminary data.</text>
</comment>
<dbReference type="EMBL" id="VSSQ01038294">
    <property type="protein sequence ID" value="MPM91192.1"/>
    <property type="molecule type" value="Genomic_DNA"/>
</dbReference>
<organism evidence="1">
    <name type="scientific">bioreactor metagenome</name>
    <dbReference type="NCBI Taxonomy" id="1076179"/>
    <lineage>
        <taxon>unclassified sequences</taxon>
        <taxon>metagenomes</taxon>
        <taxon>ecological metagenomes</taxon>
    </lineage>
</organism>
<proteinExistence type="predicted"/>